<feature type="region of interest" description="Disordered" evidence="1">
    <location>
        <begin position="1"/>
        <end position="42"/>
    </location>
</feature>
<keyword evidence="5" id="KW-1185">Reference proteome</keyword>
<feature type="transmembrane region" description="Helical" evidence="2">
    <location>
        <begin position="45"/>
        <end position="65"/>
    </location>
</feature>
<organism evidence="4 5">
    <name type="scientific">Nocardiopsis sediminis</name>
    <dbReference type="NCBI Taxonomy" id="1778267"/>
    <lineage>
        <taxon>Bacteria</taxon>
        <taxon>Bacillati</taxon>
        <taxon>Actinomycetota</taxon>
        <taxon>Actinomycetes</taxon>
        <taxon>Streptosporangiales</taxon>
        <taxon>Nocardiopsidaceae</taxon>
        <taxon>Nocardiopsis</taxon>
    </lineage>
</organism>
<evidence type="ECO:0000256" key="1">
    <source>
        <dbReference type="SAM" id="MobiDB-lite"/>
    </source>
</evidence>
<feature type="domain" description="DUF6542" evidence="3">
    <location>
        <begin position="44"/>
        <end position="158"/>
    </location>
</feature>
<keyword evidence="2" id="KW-0472">Membrane</keyword>
<reference evidence="5" key="1">
    <citation type="journal article" date="2019" name="Int. J. Syst. Evol. Microbiol.">
        <title>The Global Catalogue of Microorganisms (GCM) 10K type strain sequencing project: providing services to taxonomists for standard genome sequencing and annotation.</title>
        <authorList>
            <consortium name="The Broad Institute Genomics Platform"/>
            <consortium name="The Broad Institute Genome Sequencing Center for Infectious Disease"/>
            <person name="Wu L."/>
            <person name="Ma J."/>
        </authorList>
    </citation>
    <scope>NUCLEOTIDE SEQUENCE [LARGE SCALE GENOMIC DNA]</scope>
    <source>
        <strain evidence="5">TBRC 1826</strain>
    </source>
</reference>
<feature type="transmembrane region" description="Helical" evidence="2">
    <location>
        <begin position="139"/>
        <end position="158"/>
    </location>
</feature>
<dbReference type="EMBL" id="JBHSBH010000009">
    <property type="protein sequence ID" value="MFC3997122.1"/>
    <property type="molecule type" value="Genomic_DNA"/>
</dbReference>
<gene>
    <name evidence="4" type="ORF">ACFOVU_14410</name>
</gene>
<evidence type="ECO:0000259" key="3">
    <source>
        <dbReference type="Pfam" id="PF20177"/>
    </source>
</evidence>
<keyword evidence="2" id="KW-0812">Transmembrane</keyword>
<evidence type="ECO:0000313" key="4">
    <source>
        <dbReference type="EMBL" id="MFC3997122.1"/>
    </source>
</evidence>
<dbReference type="Pfam" id="PF20177">
    <property type="entry name" value="DUF6542"/>
    <property type="match status" value="1"/>
</dbReference>
<sequence>MVTRKAEGPSTAPTPFIVERPPPRGRAPRSRTAPAPPASPRGLRLTARGGILAIVALSFAAALLAHVTGVAGINGGVFVAVCIATALVVRPTDLLSLTVSPPLAYFVAALAAETVLTLGSPGFSRGVAIGMATRLADVAPWLFLGTALVLVIAVFRGLPGTVRDFSDEVNGRRPRVPAKSGRPAR</sequence>
<protein>
    <submittedName>
        <fullName evidence="4">DUF6542 domain-containing protein</fullName>
    </submittedName>
</protein>
<evidence type="ECO:0000313" key="5">
    <source>
        <dbReference type="Proteomes" id="UP001595847"/>
    </source>
</evidence>
<name>A0ABV8FQ61_9ACTN</name>
<feature type="transmembrane region" description="Helical" evidence="2">
    <location>
        <begin position="71"/>
        <end position="90"/>
    </location>
</feature>
<accession>A0ABV8FQ61</accession>
<dbReference type="RefSeq" id="WP_378533802.1">
    <property type="nucleotide sequence ID" value="NZ_JBHSBH010000009.1"/>
</dbReference>
<comment type="caution">
    <text evidence="4">The sequence shown here is derived from an EMBL/GenBank/DDBJ whole genome shotgun (WGS) entry which is preliminary data.</text>
</comment>
<feature type="transmembrane region" description="Helical" evidence="2">
    <location>
        <begin position="102"/>
        <end position="119"/>
    </location>
</feature>
<dbReference type="Proteomes" id="UP001595847">
    <property type="component" value="Unassembled WGS sequence"/>
</dbReference>
<evidence type="ECO:0000256" key="2">
    <source>
        <dbReference type="SAM" id="Phobius"/>
    </source>
</evidence>
<dbReference type="InterPro" id="IPR046672">
    <property type="entry name" value="DUF6542"/>
</dbReference>
<keyword evidence="2" id="KW-1133">Transmembrane helix</keyword>
<proteinExistence type="predicted"/>